<dbReference type="PANTHER" id="PTHR22012:SF2">
    <property type="entry name" value="FIBROUS SHEATH-INTERACTING PROTEIN 1"/>
    <property type="match status" value="1"/>
</dbReference>
<sequence>MCSGERAEEIAIGSLDVLGQGAEQGGDIVLAIVRQCLCPASSALQASDQFVEIGAELLPHCSQADPAQLKLPLPEPCPDLEAVAYCDCLSLEKQSLKFTSCHLIDYSSTRKAEVDNTAIMKSFTAKGRRAVLGAADECGTDGRSLWKAKVLLLDSTSLLSEEQLRCLLDECSFKQKSTVRLSPEQEEKDIEDVIPEFPQLSGSSLSESLNRSKTKVRSTEVEDINVPRNVECATSRGYFLTKALTGHHMSPALLLEAENVKCLQFSEDKVISDAEDYFMSKTLGIGRLKRPSFLDDPLYGISVSLSSEDQHVKLSPPEKLKPAGSVQEPDQVCLLCCLFSCHCQPPKLIPPKYNFDEHTLQLKKLPWLSSVC</sequence>
<keyword evidence="3" id="KW-0175">Coiled coil</keyword>
<dbReference type="EMBL" id="JH880460">
    <property type="protein sequence ID" value="ELR61300.1"/>
    <property type="molecule type" value="Genomic_DNA"/>
</dbReference>
<proteinExistence type="inferred from homology"/>
<evidence type="ECO:0000313" key="5">
    <source>
        <dbReference type="Proteomes" id="UP000011080"/>
    </source>
</evidence>
<evidence type="ECO:0000256" key="1">
    <source>
        <dbReference type="ARBA" id="ARBA00010495"/>
    </source>
</evidence>
<name>L8IXF2_9CETA</name>
<dbReference type="PANTHER" id="PTHR22012">
    <property type="entry name" value="FIBROUS SHEATH INTERACTING PROTEIN 1"/>
    <property type="match status" value="1"/>
</dbReference>
<dbReference type="Proteomes" id="UP000011080">
    <property type="component" value="Unassembled WGS sequence"/>
</dbReference>
<accession>L8IXF2</accession>
<evidence type="ECO:0000256" key="2">
    <source>
        <dbReference type="ARBA" id="ARBA00019480"/>
    </source>
</evidence>
<dbReference type="AlphaFoldDB" id="L8IXF2"/>
<comment type="similarity">
    <text evidence="1">Belongs to the FSIP1 family.</text>
</comment>
<reference evidence="4 5" key="1">
    <citation type="journal article" date="2012" name="Nat. Genet.">
        <title>The yak genome and adaptation to life at high altitude.</title>
        <authorList>
            <person name="Qiu Q."/>
            <person name="Zhang G."/>
            <person name="Ma T."/>
            <person name="Qian W."/>
            <person name="Wang J."/>
            <person name="Ye Z."/>
            <person name="Cao C."/>
            <person name="Hu Q."/>
            <person name="Kim J."/>
            <person name="Larkin D.M."/>
            <person name="Auvil L."/>
            <person name="Capitanu B."/>
            <person name="Ma J."/>
            <person name="Lewin H.A."/>
            <person name="Qian X."/>
            <person name="Lang Y."/>
            <person name="Zhou R."/>
            <person name="Wang L."/>
            <person name="Wang K."/>
            <person name="Xia J."/>
            <person name="Liao S."/>
            <person name="Pan S."/>
            <person name="Lu X."/>
            <person name="Hou H."/>
            <person name="Wang Y."/>
            <person name="Zang X."/>
            <person name="Yin Y."/>
            <person name="Ma H."/>
            <person name="Zhang J."/>
            <person name="Wang Z."/>
            <person name="Zhang Y."/>
            <person name="Zhang D."/>
            <person name="Yonezawa T."/>
            <person name="Hasegawa M."/>
            <person name="Zhong Y."/>
            <person name="Liu W."/>
            <person name="Zhang Y."/>
            <person name="Huang Z."/>
            <person name="Zhang S."/>
            <person name="Long R."/>
            <person name="Yang H."/>
            <person name="Wang J."/>
            <person name="Lenstra J.A."/>
            <person name="Cooper D.N."/>
            <person name="Wu Y."/>
            <person name="Wang J."/>
            <person name="Shi P."/>
            <person name="Wang J."/>
            <person name="Liu J."/>
        </authorList>
    </citation>
    <scope>NUCLEOTIDE SEQUENCE [LARGE SCALE GENOMIC DNA]</scope>
    <source>
        <strain evidence="5">yakQH1</strain>
    </source>
</reference>
<dbReference type="InterPro" id="IPR026246">
    <property type="entry name" value="Fsip1"/>
</dbReference>
<organism evidence="4 5">
    <name type="scientific">Bos mutus</name>
    <name type="common">wild yak</name>
    <dbReference type="NCBI Taxonomy" id="72004"/>
    <lineage>
        <taxon>Eukaryota</taxon>
        <taxon>Metazoa</taxon>
        <taxon>Chordata</taxon>
        <taxon>Craniata</taxon>
        <taxon>Vertebrata</taxon>
        <taxon>Euteleostomi</taxon>
        <taxon>Mammalia</taxon>
        <taxon>Eutheria</taxon>
        <taxon>Laurasiatheria</taxon>
        <taxon>Artiodactyla</taxon>
        <taxon>Ruminantia</taxon>
        <taxon>Pecora</taxon>
        <taxon>Bovidae</taxon>
        <taxon>Bovinae</taxon>
        <taxon>Bos</taxon>
    </lineage>
</organism>
<evidence type="ECO:0000313" key="4">
    <source>
        <dbReference type="EMBL" id="ELR61300.1"/>
    </source>
</evidence>
<gene>
    <name evidence="4" type="ORF">M91_12735</name>
</gene>
<evidence type="ECO:0000256" key="3">
    <source>
        <dbReference type="ARBA" id="ARBA00023054"/>
    </source>
</evidence>
<protein>
    <recommendedName>
        <fullName evidence="2">Fibrous sheath-interacting protein 1</fullName>
    </recommendedName>
</protein>